<keyword evidence="3" id="KW-1185">Reference proteome</keyword>
<keyword evidence="1" id="KW-1133">Transmembrane helix</keyword>
<keyword evidence="1" id="KW-0472">Membrane</keyword>
<sequence length="212" mass="24211">MGGIVYGLIPDLLTIFDGKPDVSAAQWGYSNFTGMILAYFIAAYMKKYKNQYFDNRFLMICTALVLFLLLLLVCLVSKSVRGEYLILEKLTGIYGPFALFTATVMFCIFKNINWHSRVVNIFAHTTFGVYLISDNSFVRVFLWHEWLPNGSFADTTAVNYLIVVLLGSLLVYVICSLIDLVGYQLIFGQLFNRLSNFLDNRLTKFLGKKYES</sequence>
<feature type="transmembrane region" description="Helical" evidence="1">
    <location>
        <begin position="162"/>
        <end position="186"/>
    </location>
</feature>
<dbReference type="Proteomes" id="UP000776629">
    <property type="component" value="Unassembled WGS sequence"/>
</dbReference>
<organism evidence="2 3">
    <name type="scientific">Limosilactobacillus alvi</name>
    <dbReference type="NCBI Taxonomy" id="990412"/>
    <lineage>
        <taxon>Bacteria</taxon>
        <taxon>Bacillati</taxon>
        <taxon>Bacillota</taxon>
        <taxon>Bacilli</taxon>
        <taxon>Lactobacillales</taxon>
        <taxon>Lactobacillaceae</taxon>
        <taxon>Limosilactobacillus</taxon>
    </lineage>
</organism>
<feature type="transmembrane region" description="Helical" evidence="1">
    <location>
        <begin position="121"/>
        <end position="142"/>
    </location>
</feature>
<protein>
    <submittedName>
        <fullName evidence="2">Uncharacterized protein</fullName>
    </submittedName>
</protein>
<feature type="transmembrane region" description="Helical" evidence="1">
    <location>
        <begin position="57"/>
        <end position="80"/>
    </location>
</feature>
<feature type="transmembrane region" description="Helical" evidence="1">
    <location>
        <begin position="27"/>
        <end position="45"/>
    </location>
</feature>
<reference evidence="2 3" key="1">
    <citation type="journal article" date="2021" name="Sci. Rep.">
        <title>The distribution of antibiotic resistance genes in chicken gut microbiota commensals.</title>
        <authorList>
            <person name="Juricova H."/>
            <person name="Matiasovicova J."/>
            <person name="Kubasova T."/>
            <person name="Cejkova D."/>
            <person name="Rychlik I."/>
        </authorList>
    </citation>
    <scope>NUCLEOTIDE SEQUENCE [LARGE SCALE GENOMIC DNA]</scope>
    <source>
        <strain evidence="2 3">An810</strain>
    </source>
</reference>
<dbReference type="EMBL" id="JACJJQ010000002">
    <property type="protein sequence ID" value="MBM6753246.1"/>
    <property type="molecule type" value="Genomic_DNA"/>
</dbReference>
<dbReference type="RefSeq" id="WP_204775869.1">
    <property type="nucleotide sequence ID" value="NZ_JACJJQ010000002.1"/>
</dbReference>
<name>A0ABS2EMF1_9LACO</name>
<comment type="caution">
    <text evidence="2">The sequence shown here is derived from an EMBL/GenBank/DDBJ whole genome shotgun (WGS) entry which is preliminary data.</text>
</comment>
<feature type="transmembrane region" description="Helical" evidence="1">
    <location>
        <begin position="92"/>
        <end position="109"/>
    </location>
</feature>
<evidence type="ECO:0000313" key="3">
    <source>
        <dbReference type="Proteomes" id="UP000776629"/>
    </source>
</evidence>
<proteinExistence type="predicted"/>
<evidence type="ECO:0000313" key="2">
    <source>
        <dbReference type="EMBL" id="MBM6753246.1"/>
    </source>
</evidence>
<keyword evidence="1" id="KW-0812">Transmembrane</keyword>
<accession>A0ABS2EMF1</accession>
<gene>
    <name evidence="2" type="ORF">H5993_00490</name>
</gene>
<evidence type="ECO:0000256" key="1">
    <source>
        <dbReference type="SAM" id="Phobius"/>
    </source>
</evidence>